<evidence type="ECO:0000313" key="1">
    <source>
        <dbReference type="EMBL" id="KAF9683318.1"/>
    </source>
</evidence>
<keyword evidence="2" id="KW-1185">Reference proteome</keyword>
<dbReference type="Proteomes" id="UP000657918">
    <property type="component" value="Chromosome 4"/>
</dbReference>
<comment type="caution">
    <text evidence="1">The sequence shown here is derived from an EMBL/GenBank/DDBJ whole genome shotgun (WGS) entry which is preliminary data.</text>
</comment>
<gene>
    <name evidence="1" type="ORF">SADUNF_Sadunf04G0001000</name>
</gene>
<accession>A0A835N3T4</accession>
<dbReference type="EMBL" id="JADGMS010000004">
    <property type="protein sequence ID" value="KAF9683318.1"/>
    <property type="molecule type" value="Genomic_DNA"/>
</dbReference>
<dbReference type="AlphaFoldDB" id="A0A835N3T4"/>
<protein>
    <submittedName>
        <fullName evidence="1">Uncharacterized protein</fullName>
    </submittedName>
</protein>
<evidence type="ECO:0000313" key="2">
    <source>
        <dbReference type="Proteomes" id="UP000657918"/>
    </source>
</evidence>
<reference evidence="1 2" key="1">
    <citation type="submission" date="2020-10" db="EMBL/GenBank/DDBJ databases">
        <title>Plant Genome Project.</title>
        <authorList>
            <person name="Zhang R.-G."/>
        </authorList>
    </citation>
    <scope>NUCLEOTIDE SEQUENCE [LARGE SCALE GENOMIC DNA]</scope>
    <source>
        <strain evidence="1">FAFU-HL-1</strain>
        <tissue evidence="1">Leaf</tissue>
    </source>
</reference>
<proteinExistence type="predicted"/>
<name>A0A835N3T4_9ROSI</name>
<sequence length="140" mass="15540">MKTPLWQVHLPLVVAARFSLQRRFLGNSKYGEKCLTDDIRQIWLSFSKTQTPTISSYPRDLKRLQQGHEAISCRKITATDKVLSSTAALTLLTSVLLYPKTLGVGSVFSGCVPLSSSIMEQITPDVKRLQTTDSVVAWNG</sequence>
<organism evidence="1 2">
    <name type="scientific">Salix dunnii</name>
    <dbReference type="NCBI Taxonomy" id="1413687"/>
    <lineage>
        <taxon>Eukaryota</taxon>
        <taxon>Viridiplantae</taxon>
        <taxon>Streptophyta</taxon>
        <taxon>Embryophyta</taxon>
        <taxon>Tracheophyta</taxon>
        <taxon>Spermatophyta</taxon>
        <taxon>Magnoliopsida</taxon>
        <taxon>eudicotyledons</taxon>
        <taxon>Gunneridae</taxon>
        <taxon>Pentapetalae</taxon>
        <taxon>rosids</taxon>
        <taxon>fabids</taxon>
        <taxon>Malpighiales</taxon>
        <taxon>Salicaceae</taxon>
        <taxon>Saliceae</taxon>
        <taxon>Salix</taxon>
    </lineage>
</organism>